<comment type="caution">
    <text evidence="1">The sequence shown here is derived from an EMBL/GenBank/DDBJ whole genome shotgun (WGS) entry which is preliminary data.</text>
</comment>
<gene>
    <name evidence="1" type="ORF">V6N12_020762</name>
</gene>
<sequence>MRSSRNRSNRWCQTSSPCGESTLFDRVRVSVMLMLILDNDLSSTHRNVVCPSDPLLPMWFAETGELLPHTCMAMD</sequence>
<dbReference type="EMBL" id="JBBPBM010000039">
    <property type="protein sequence ID" value="KAK8526284.1"/>
    <property type="molecule type" value="Genomic_DNA"/>
</dbReference>
<reference evidence="1 2" key="1">
    <citation type="journal article" date="2024" name="G3 (Bethesda)">
        <title>Genome assembly of Hibiscus sabdariffa L. provides insights into metabolisms of medicinal natural products.</title>
        <authorList>
            <person name="Kim T."/>
        </authorList>
    </citation>
    <scope>NUCLEOTIDE SEQUENCE [LARGE SCALE GENOMIC DNA]</scope>
    <source>
        <strain evidence="1">TK-2024</strain>
        <tissue evidence="1">Old leaves</tissue>
    </source>
</reference>
<name>A0ABR2CZ08_9ROSI</name>
<evidence type="ECO:0000313" key="2">
    <source>
        <dbReference type="Proteomes" id="UP001472677"/>
    </source>
</evidence>
<accession>A0ABR2CZ08</accession>
<keyword evidence="2" id="KW-1185">Reference proteome</keyword>
<protein>
    <submittedName>
        <fullName evidence="1">Uncharacterized protein</fullName>
    </submittedName>
</protein>
<organism evidence="1 2">
    <name type="scientific">Hibiscus sabdariffa</name>
    <name type="common">roselle</name>
    <dbReference type="NCBI Taxonomy" id="183260"/>
    <lineage>
        <taxon>Eukaryota</taxon>
        <taxon>Viridiplantae</taxon>
        <taxon>Streptophyta</taxon>
        <taxon>Embryophyta</taxon>
        <taxon>Tracheophyta</taxon>
        <taxon>Spermatophyta</taxon>
        <taxon>Magnoliopsida</taxon>
        <taxon>eudicotyledons</taxon>
        <taxon>Gunneridae</taxon>
        <taxon>Pentapetalae</taxon>
        <taxon>rosids</taxon>
        <taxon>malvids</taxon>
        <taxon>Malvales</taxon>
        <taxon>Malvaceae</taxon>
        <taxon>Malvoideae</taxon>
        <taxon>Hibiscus</taxon>
    </lineage>
</organism>
<dbReference type="Proteomes" id="UP001472677">
    <property type="component" value="Unassembled WGS sequence"/>
</dbReference>
<proteinExistence type="predicted"/>
<evidence type="ECO:0000313" key="1">
    <source>
        <dbReference type="EMBL" id="KAK8526284.1"/>
    </source>
</evidence>